<feature type="compositionally biased region" description="Acidic residues" evidence="1">
    <location>
        <begin position="907"/>
        <end position="922"/>
    </location>
</feature>
<feature type="compositionally biased region" description="Acidic residues" evidence="1">
    <location>
        <begin position="1259"/>
        <end position="1268"/>
    </location>
</feature>
<gene>
    <name evidence="3" type="ORF">C8A00DRAFT_16830</name>
</gene>
<name>A0AAN6VHT5_9PEZI</name>
<feature type="region of interest" description="Disordered" evidence="1">
    <location>
        <begin position="453"/>
        <end position="487"/>
    </location>
</feature>
<feature type="compositionally biased region" description="Acidic residues" evidence="1">
    <location>
        <begin position="617"/>
        <end position="643"/>
    </location>
</feature>
<feature type="region of interest" description="Disordered" evidence="1">
    <location>
        <begin position="1101"/>
        <end position="1382"/>
    </location>
</feature>
<feature type="compositionally biased region" description="Polar residues" evidence="1">
    <location>
        <begin position="316"/>
        <end position="329"/>
    </location>
</feature>
<dbReference type="CDD" id="cd04497">
    <property type="entry name" value="hPOT1_OB1_like"/>
    <property type="match status" value="1"/>
</dbReference>
<dbReference type="Pfam" id="PF02765">
    <property type="entry name" value="POT1"/>
    <property type="match status" value="1"/>
</dbReference>
<organism evidence="3 4">
    <name type="scientific">Chaetomidium leptoderma</name>
    <dbReference type="NCBI Taxonomy" id="669021"/>
    <lineage>
        <taxon>Eukaryota</taxon>
        <taxon>Fungi</taxon>
        <taxon>Dikarya</taxon>
        <taxon>Ascomycota</taxon>
        <taxon>Pezizomycotina</taxon>
        <taxon>Sordariomycetes</taxon>
        <taxon>Sordariomycetidae</taxon>
        <taxon>Sordariales</taxon>
        <taxon>Chaetomiaceae</taxon>
        <taxon>Chaetomidium</taxon>
    </lineage>
</organism>
<feature type="compositionally biased region" description="Basic and acidic residues" evidence="1">
    <location>
        <begin position="644"/>
        <end position="657"/>
    </location>
</feature>
<dbReference type="SMART" id="SM00976">
    <property type="entry name" value="Telo_bind"/>
    <property type="match status" value="1"/>
</dbReference>
<dbReference type="Gene3D" id="2.40.50.140">
    <property type="entry name" value="Nucleic acid-binding proteins"/>
    <property type="match status" value="1"/>
</dbReference>
<evidence type="ECO:0000259" key="2">
    <source>
        <dbReference type="SMART" id="SM00976"/>
    </source>
</evidence>
<feature type="compositionally biased region" description="Basic and acidic residues" evidence="1">
    <location>
        <begin position="887"/>
        <end position="897"/>
    </location>
</feature>
<comment type="caution">
    <text evidence="3">The sequence shown here is derived from an EMBL/GenBank/DDBJ whole genome shotgun (WGS) entry which is preliminary data.</text>
</comment>
<feature type="compositionally biased region" description="Polar residues" evidence="1">
    <location>
        <begin position="836"/>
        <end position="848"/>
    </location>
</feature>
<feature type="compositionally biased region" description="Low complexity" evidence="1">
    <location>
        <begin position="730"/>
        <end position="742"/>
    </location>
</feature>
<dbReference type="EMBL" id="MU856999">
    <property type="protein sequence ID" value="KAK4151817.1"/>
    <property type="molecule type" value="Genomic_DNA"/>
</dbReference>
<feature type="compositionally biased region" description="Acidic residues" evidence="1">
    <location>
        <begin position="688"/>
        <end position="717"/>
    </location>
</feature>
<evidence type="ECO:0000313" key="3">
    <source>
        <dbReference type="EMBL" id="KAK4151817.1"/>
    </source>
</evidence>
<feature type="compositionally biased region" description="Low complexity" evidence="1">
    <location>
        <begin position="1346"/>
        <end position="1359"/>
    </location>
</feature>
<feature type="compositionally biased region" description="Acidic residues" evidence="1">
    <location>
        <begin position="1002"/>
        <end position="1013"/>
    </location>
</feature>
<keyword evidence="4" id="KW-1185">Reference proteome</keyword>
<feature type="compositionally biased region" description="Basic and acidic residues" evidence="1">
    <location>
        <begin position="586"/>
        <end position="597"/>
    </location>
</feature>
<feature type="compositionally biased region" description="Low complexity" evidence="1">
    <location>
        <begin position="1269"/>
        <end position="1286"/>
    </location>
</feature>
<feature type="region of interest" description="Disordered" evidence="1">
    <location>
        <begin position="1002"/>
        <end position="1033"/>
    </location>
</feature>
<feature type="compositionally biased region" description="Low complexity" evidence="1">
    <location>
        <begin position="418"/>
        <end position="433"/>
    </location>
</feature>
<feature type="compositionally biased region" description="Basic and acidic residues" evidence="1">
    <location>
        <begin position="341"/>
        <end position="353"/>
    </location>
</feature>
<feature type="compositionally biased region" description="Basic and acidic residues" evidence="1">
    <location>
        <begin position="382"/>
        <end position="391"/>
    </location>
</feature>
<reference evidence="3" key="1">
    <citation type="journal article" date="2023" name="Mol. Phylogenet. Evol.">
        <title>Genome-scale phylogeny and comparative genomics of the fungal order Sordariales.</title>
        <authorList>
            <person name="Hensen N."/>
            <person name="Bonometti L."/>
            <person name="Westerberg I."/>
            <person name="Brannstrom I.O."/>
            <person name="Guillou S."/>
            <person name="Cros-Aarteil S."/>
            <person name="Calhoun S."/>
            <person name="Haridas S."/>
            <person name="Kuo A."/>
            <person name="Mondo S."/>
            <person name="Pangilinan J."/>
            <person name="Riley R."/>
            <person name="LaButti K."/>
            <person name="Andreopoulos B."/>
            <person name="Lipzen A."/>
            <person name="Chen C."/>
            <person name="Yan M."/>
            <person name="Daum C."/>
            <person name="Ng V."/>
            <person name="Clum A."/>
            <person name="Steindorff A."/>
            <person name="Ohm R.A."/>
            <person name="Martin F."/>
            <person name="Silar P."/>
            <person name="Natvig D.O."/>
            <person name="Lalanne C."/>
            <person name="Gautier V."/>
            <person name="Ament-Velasquez S.L."/>
            <person name="Kruys A."/>
            <person name="Hutchinson M.I."/>
            <person name="Powell A.J."/>
            <person name="Barry K."/>
            <person name="Miller A.N."/>
            <person name="Grigoriev I.V."/>
            <person name="Debuchy R."/>
            <person name="Gladieux P."/>
            <person name="Hiltunen Thoren M."/>
            <person name="Johannesson H."/>
        </authorList>
    </citation>
    <scope>NUCLEOTIDE SEQUENCE</scope>
    <source>
        <strain evidence="3">CBS 538.74</strain>
    </source>
</reference>
<feature type="compositionally biased region" description="Low complexity" evidence="1">
    <location>
        <begin position="758"/>
        <end position="768"/>
    </location>
</feature>
<dbReference type="GO" id="GO:0003677">
    <property type="term" value="F:DNA binding"/>
    <property type="evidence" value="ECO:0007669"/>
    <property type="project" value="InterPro"/>
</dbReference>
<feature type="compositionally biased region" description="Polar residues" evidence="1">
    <location>
        <begin position="1144"/>
        <end position="1159"/>
    </location>
</feature>
<feature type="compositionally biased region" description="Low complexity" evidence="1">
    <location>
        <begin position="860"/>
        <end position="877"/>
    </location>
</feature>
<feature type="compositionally biased region" description="Acidic residues" evidence="1">
    <location>
        <begin position="933"/>
        <end position="958"/>
    </location>
</feature>
<evidence type="ECO:0000313" key="4">
    <source>
        <dbReference type="Proteomes" id="UP001302745"/>
    </source>
</evidence>
<feature type="region of interest" description="Disordered" evidence="1">
    <location>
        <begin position="831"/>
        <end position="960"/>
    </location>
</feature>
<feature type="compositionally biased region" description="Low complexity" evidence="1">
    <location>
        <begin position="1366"/>
        <end position="1382"/>
    </location>
</feature>
<dbReference type="GO" id="GO:0000723">
    <property type="term" value="P:telomere maintenance"/>
    <property type="evidence" value="ECO:0007669"/>
    <property type="project" value="InterPro"/>
</dbReference>
<evidence type="ECO:0000256" key="1">
    <source>
        <dbReference type="SAM" id="MobiDB-lite"/>
    </source>
</evidence>
<protein>
    <recommendedName>
        <fullName evidence="2">Telomeric single stranded DNA binding POT1/Cdc13 domain-containing protein</fullName>
    </recommendedName>
</protein>
<dbReference type="Proteomes" id="UP001302745">
    <property type="component" value="Unassembled WGS sequence"/>
</dbReference>
<feature type="domain" description="Telomeric single stranded DNA binding POT1/Cdc13" evidence="2">
    <location>
        <begin position="1401"/>
        <end position="1536"/>
    </location>
</feature>
<dbReference type="InterPro" id="IPR012340">
    <property type="entry name" value="NA-bd_OB-fold"/>
</dbReference>
<feature type="region of interest" description="Disordered" evidence="1">
    <location>
        <begin position="214"/>
        <end position="435"/>
    </location>
</feature>
<dbReference type="InterPro" id="IPR011564">
    <property type="entry name" value="Telomer_end-bd_POT1/Cdc13"/>
</dbReference>
<feature type="region of interest" description="Disordered" evidence="1">
    <location>
        <begin position="535"/>
        <end position="797"/>
    </location>
</feature>
<sequence>MASVDGDSATMLASQFATPIAQLNPDLPDQATRAVRGEITITWPYNSVTKTLAFLLAEPDVRLRRAKGQIRIALQGPSATVAFESGLGAGDELLFSLDGATWSKDVSPGRIPGARVEWQLQFNQRLVLQVKSGESGEVKHINIDHPTPEQPDGPVAVAPRVVTPEPEPSILEPQSAVRKISEFSTNEYPSPAFVKRARISYGALFEGGFDIFEEDGGVKGRGRKRTRFGRDSSAWRYSSQSPSPEPTSPVPNAMDEDTLEEMAPQPSPKQHMVDDGCQTTEVEMDQAAPELGGEAAAQGGTSPALPETPVPAPRESPTSPAQEEQTANHQIKRVSASFPPPREERARVDHKEQISAPQEQFGLPPQTDAIEVLQEEPVQKPAQEHSQEHAQEQLAEVRQPTPPPIKNTGPVPSPTTLFGPKSFGSSFSSFGTGAPARVESALSLADQVRFGFSHIPQTTHAPSAPQPEPAPEPDIHKQDPYPVSYLDNVTTPAKYADMNTYLKMTDEQEEMAVPGQTMPPEPPAVERFGEGQWEMSTQSPHYNPVEGGHFGTDALDEGTRVIAGQPSLHADNVVPDKVPEGFASYGHEDVPDRRQESPPHQTPLQQAPPHEDQPLVENEDTISGDEVGVEEEEDADAEFDEVAYGERIEEGDYDQRNYDIPSDDEEGLSEEDDETELEAEERYGNGEAYDEDGEGEEWDEDEDLESDEEDYEEEEDDMRGYQPQRPAAPVPAGKPVVISLLSDSEDEDEPTPAPAPSRPRAAARAVRVPEPPTSPKEASSPRRSASPGVLETIETDNAERETVLDHIFTQTHVVDFATRAIHGVSQQLKLPPTEMATDTGSTLSTQVPGSFKMSSARDGSYVSVSEPSAPSENSSSEGLFISKPRARSVDAEEKRTYDGPGDVSEGANEESTDGGMELEADDQERANAQDESMNVEDVDQDGTSEANDDDASLPDADDLSFTSQVEMVEEFAKSEDEYMSADDAPPEAAVAVEAVWSTVEVEEVGSSDEDVDMIDAGPAPPESASPEEMTLQSPQLEKAGEMPHVASNIVTTEVVSNVTVAAVADESLPGFQAPAQQEAATSSFVANDQDLAVAGLLQGMLQDMPDGQPGTPGTNAEGHELLTVQAGTSSPASFEPKLDAGSSPHGTQKQAEEPSTQSPMEDVVAPPGESQHEPDDNVDMVPETQEDDIIPDASIPPQSPTTVMLDGVASEDQPGVPSSEAEQSEQEKAVDEAEVAAQQAAHEPEMAQPPTSPAAESPAAEDVEDETLILEQLTQEQQQYPETEAQLRTRSPSPDLSVHLARQAVAAKRQKKAPEPARTSPRITRARSSSLRSNATNGTPEKEADSSVSLARAALASPSKRGGGTEAESFSSTTTTTTSPTTAAALKSELIKRLRTDLPECVPLKSLRIHVDKFPNVLAVVTTQPTPPTRAKGGPREYFMSFHVTDPSAAPTAVVEVQLYRPHKDSLPVVAPGDVVLLQRFQVKALSKKGFGLRTGAESAWAVWEADVPPAAAASQNGGGGGDGGGQMVAAAPQIRGPPVEDWEGYVGYVGRLREWFGLVMKDGVAKGKLERADRKLVEAGGGGGGGGK</sequence>
<feature type="compositionally biased region" description="Acidic residues" evidence="1">
    <location>
        <begin position="661"/>
        <end position="679"/>
    </location>
</feature>
<dbReference type="SUPFAM" id="SSF50249">
    <property type="entry name" value="Nucleic acid-binding proteins"/>
    <property type="match status" value="1"/>
</dbReference>
<proteinExistence type="predicted"/>
<feature type="compositionally biased region" description="Polar residues" evidence="1">
    <location>
        <begin position="1326"/>
        <end position="1339"/>
    </location>
</feature>
<reference evidence="3" key="2">
    <citation type="submission" date="2023-05" db="EMBL/GenBank/DDBJ databases">
        <authorList>
            <consortium name="Lawrence Berkeley National Laboratory"/>
            <person name="Steindorff A."/>
            <person name="Hensen N."/>
            <person name="Bonometti L."/>
            <person name="Westerberg I."/>
            <person name="Brannstrom I.O."/>
            <person name="Guillou S."/>
            <person name="Cros-Aarteil S."/>
            <person name="Calhoun S."/>
            <person name="Haridas S."/>
            <person name="Kuo A."/>
            <person name="Mondo S."/>
            <person name="Pangilinan J."/>
            <person name="Riley R."/>
            <person name="Labutti K."/>
            <person name="Andreopoulos B."/>
            <person name="Lipzen A."/>
            <person name="Chen C."/>
            <person name="Yanf M."/>
            <person name="Daum C."/>
            <person name="Ng V."/>
            <person name="Clum A."/>
            <person name="Ohm R."/>
            <person name="Martin F."/>
            <person name="Silar P."/>
            <person name="Natvig D."/>
            <person name="Lalanne C."/>
            <person name="Gautier V."/>
            <person name="Ament-Velasquez S.L."/>
            <person name="Kruys A."/>
            <person name="Hutchinson M.I."/>
            <person name="Powell A.J."/>
            <person name="Barry K."/>
            <person name="Miller A.N."/>
            <person name="Grigoriev I.V."/>
            <person name="Debuchy R."/>
            <person name="Gladieux P."/>
            <person name="Thoren M.H."/>
            <person name="Johannesson H."/>
        </authorList>
    </citation>
    <scope>NUCLEOTIDE SEQUENCE</scope>
    <source>
        <strain evidence="3">CBS 538.74</strain>
    </source>
</reference>
<dbReference type="GO" id="GO:0000781">
    <property type="term" value="C:chromosome, telomeric region"/>
    <property type="evidence" value="ECO:0007669"/>
    <property type="project" value="InterPro"/>
</dbReference>
<accession>A0AAN6VHT5</accession>